<dbReference type="Gene3D" id="3.30.450.20">
    <property type="entry name" value="PAS domain"/>
    <property type="match status" value="1"/>
</dbReference>
<dbReference type="CDD" id="cd00130">
    <property type="entry name" value="PAS"/>
    <property type="match status" value="1"/>
</dbReference>
<evidence type="ECO:0000256" key="5">
    <source>
        <dbReference type="ARBA" id="ARBA00022553"/>
    </source>
</evidence>
<dbReference type="InterPro" id="IPR003661">
    <property type="entry name" value="HisK_dim/P_dom"/>
</dbReference>
<dbReference type="SMART" id="SM00387">
    <property type="entry name" value="HATPase_c"/>
    <property type="match status" value="1"/>
</dbReference>
<evidence type="ECO:0000256" key="1">
    <source>
        <dbReference type="ARBA" id="ARBA00000085"/>
    </source>
</evidence>
<sequence>MKLLVLAGKTVDNTVLLSLLKGREYTLSRLSTVSRGVHPLEKEGADLVLLIPDGSDSSWERAIIRVRREYDTNVIVLYEESLSENKAIELGAYDCFKLDSAAEERLGRSLFHLEQYSTLESRFIRKQGLLDWMEKVDKIGSWRMDNQGNIHWSDGIRRIVESGGRKLTKSFTSGRKFVHPEDLEVYDRANAATFDEGWSLDFEYRILDDKGTTHHLHVVRHVETGGDGTITGAFGMVRDISLHKEFEDILFRRDAVLQVLAGFADRFLREVDWEGGIDKTMEALGKAADVTRVFVFSKAHGDSDSETLSIRHEWVVDGVEPIIDNPVFKNQSFEEYSSWRKALLRRRVVAGHVKDFHQREQLFFETGGAKSIIIVPVFAGNTLWGFMGLSEHRMERDWLPAEIESLTMAANLFGSAIHHGLMGEKLIAANQSAEEASAAALEASLAKSMFLANMSHEIRTPISGILGMAEMMVTTGLTDEQREHMNMIRDAAGSLLHIVNDILDLSKIEAGKMELKPIDFSFRPVLSTSVRSFGPQAELNNIVFQYSVDDDVPARVNGDADRLGQVLWNLIGNSIKFTERGLVELTVSVSKQEAGRTCLLFKVRDTGVGIAQDKLETIFDNFTQADSSLRKKHQGTGLGLAISRKLVNMMGGEIGVESEVGRGSTFFFTAWFGVVANQTLVEEEARPKLAKGLHLNLLLAEDNPLNRKYLNHFLTMFGHTVTSVENGLEVLSALESKGKEIDLILMDVQMPEMSGIEATRAIRESNGKRYDRTIPIIALTAYAMKGDRERMIDAGMDDYVSKPVDMHALSDAIVRCMAGRESVGVPPHLLGKSPLRKRVESVPVPVSLDMDSLTDRFEGNMELLKDILELFVIEAEEKLEKLDAGIKEQALKKVGVALHSITNIASHVLAMDIMAQSRSLEKLCYLGKLEQVIEGIEEMRPQFAALVTLVKKEVEKL</sequence>
<dbReference type="Proteomes" id="UP001053296">
    <property type="component" value="Chromosome"/>
</dbReference>
<evidence type="ECO:0000256" key="15">
    <source>
        <dbReference type="PROSITE-ProRule" id="PRU00169"/>
    </source>
</evidence>
<evidence type="ECO:0000313" key="20">
    <source>
        <dbReference type="EMBL" id="BCS88906.1"/>
    </source>
</evidence>
<dbReference type="EC" id="2.7.13.3" evidence="3"/>
<evidence type="ECO:0000256" key="12">
    <source>
        <dbReference type="ARBA" id="ARBA00023012"/>
    </source>
</evidence>
<dbReference type="SMART" id="SM00388">
    <property type="entry name" value="HisKA"/>
    <property type="match status" value="1"/>
</dbReference>
<feature type="modified residue" description="4-aspartylphosphate" evidence="15">
    <location>
        <position position="747"/>
    </location>
</feature>
<dbReference type="PROSITE" id="PS50894">
    <property type="entry name" value="HPT"/>
    <property type="match status" value="1"/>
</dbReference>
<evidence type="ECO:0000259" key="19">
    <source>
        <dbReference type="PROSITE" id="PS50894"/>
    </source>
</evidence>
<dbReference type="SUPFAM" id="SSF52172">
    <property type="entry name" value="CheY-like"/>
    <property type="match status" value="1"/>
</dbReference>
<dbReference type="SUPFAM" id="SSF47226">
    <property type="entry name" value="Histidine-containing phosphotransfer domain, HPT domain"/>
    <property type="match status" value="1"/>
</dbReference>
<dbReference type="Gene3D" id="3.30.450.40">
    <property type="match status" value="1"/>
</dbReference>
<evidence type="ECO:0000256" key="4">
    <source>
        <dbReference type="ARBA" id="ARBA00022475"/>
    </source>
</evidence>
<dbReference type="Pfam" id="PF01590">
    <property type="entry name" value="GAF"/>
    <property type="match status" value="1"/>
</dbReference>
<keyword evidence="8" id="KW-0547">Nucleotide-binding</keyword>
<dbReference type="InterPro" id="IPR036890">
    <property type="entry name" value="HATPase_C_sf"/>
</dbReference>
<keyword evidence="5 15" id="KW-0597">Phosphoprotein</keyword>
<dbReference type="PROSITE" id="PS50110">
    <property type="entry name" value="RESPONSE_REGULATORY"/>
    <property type="match status" value="1"/>
</dbReference>
<feature type="domain" description="PAC" evidence="18">
    <location>
        <begin position="200"/>
        <end position="252"/>
    </location>
</feature>
<dbReference type="PROSITE" id="PS50113">
    <property type="entry name" value="PAC"/>
    <property type="match status" value="1"/>
</dbReference>
<evidence type="ECO:0000256" key="9">
    <source>
        <dbReference type="ARBA" id="ARBA00022777"/>
    </source>
</evidence>
<dbReference type="InterPro" id="IPR008207">
    <property type="entry name" value="Sig_transdc_His_kin_Hpt_dom"/>
</dbReference>
<feature type="modified residue" description="Phosphohistidine" evidence="14">
    <location>
        <position position="899"/>
    </location>
</feature>
<dbReference type="SUPFAM" id="SSF55785">
    <property type="entry name" value="PYP-like sensor domain (PAS domain)"/>
    <property type="match status" value="1"/>
</dbReference>
<dbReference type="Gene3D" id="1.20.120.160">
    <property type="entry name" value="HPT domain"/>
    <property type="match status" value="1"/>
</dbReference>
<dbReference type="PROSITE" id="PS50109">
    <property type="entry name" value="HIS_KIN"/>
    <property type="match status" value="1"/>
</dbReference>
<reference evidence="20" key="1">
    <citation type="journal article" date="2022" name="Arch. Microbiol.">
        <title>Pseudodesulfovibrio sediminis sp. nov., a mesophilic and neutrophilic sulfate-reducing bacterium isolated from sediment of a brackish lake.</title>
        <authorList>
            <person name="Takahashi A."/>
            <person name="Kojima H."/>
            <person name="Watanabe M."/>
            <person name="Fukui M."/>
        </authorList>
    </citation>
    <scope>NUCLEOTIDE SEQUENCE</scope>
    <source>
        <strain evidence="20">SF6</strain>
    </source>
</reference>
<dbReference type="Gene3D" id="1.10.287.130">
    <property type="match status" value="1"/>
</dbReference>
<dbReference type="Pfam" id="PF00072">
    <property type="entry name" value="Response_reg"/>
    <property type="match status" value="1"/>
</dbReference>
<evidence type="ECO:0000259" key="16">
    <source>
        <dbReference type="PROSITE" id="PS50109"/>
    </source>
</evidence>
<keyword evidence="10" id="KW-0067">ATP-binding</keyword>
<keyword evidence="13" id="KW-0472">Membrane</keyword>
<dbReference type="SUPFAM" id="SSF55874">
    <property type="entry name" value="ATPase domain of HSP90 chaperone/DNA topoisomerase II/histidine kinase"/>
    <property type="match status" value="1"/>
</dbReference>
<dbReference type="InterPro" id="IPR000014">
    <property type="entry name" value="PAS"/>
</dbReference>
<feature type="domain" description="Response regulatory" evidence="17">
    <location>
        <begin position="696"/>
        <end position="817"/>
    </location>
</feature>
<gene>
    <name evidence="20" type="ORF">PSDVSF_21480</name>
</gene>
<dbReference type="PANTHER" id="PTHR45339:SF1">
    <property type="entry name" value="HYBRID SIGNAL TRANSDUCTION HISTIDINE KINASE J"/>
    <property type="match status" value="1"/>
</dbReference>
<evidence type="ECO:0000313" key="21">
    <source>
        <dbReference type="Proteomes" id="UP001053296"/>
    </source>
</evidence>
<dbReference type="Pfam" id="PF08447">
    <property type="entry name" value="PAS_3"/>
    <property type="match status" value="1"/>
</dbReference>
<evidence type="ECO:0000259" key="18">
    <source>
        <dbReference type="PROSITE" id="PS50113"/>
    </source>
</evidence>
<organism evidence="20 21">
    <name type="scientific">Pseudodesulfovibrio sediminis</name>
    <dbReference type="NCBI Taxonomy" id="2810563"/>
    <lineage>
        <taxon>Bacteria</taxon>
        <taxon>Pseudomonadati</taxon>
        <taxon>Thermodesulfobacteriota</taxon>
        <taxon>Desulfovibrionia</taxon>
        <taxon>Desulfovibrionales</taxon>
        <taxon>Desulfovibrionaceae</taxon>
    </lineage>
</organism>
<dbReference type="InterPro" id="IPR001789">
    <property type="entry name" value="Sig_transdc_resp-reg_receiver"/>
</dbReference>
<feature type="domain" description="Histidine kinase" evidence="16">
    <location>
        <begin position="453"/>
        <end position="666"/>
    </location>
</feature>
<proteinExistence type="predicted"/>
<keyword evidence="12" id="KW-0902">Two-component regulatory system</keyword>
<dbReference type="SUPFAM" id="SSF47384">
    <property type="entry name" value="Homodimeric domain of signal transducing histidine kinase"/>
    <property type="match status" value="1"/>
</dbReference>
<evidence type="ECO:0000256" key="13">
    <source>
        <dbReference type="ARBA" id="ARBA00023136"/>
    </source>
</evidence>
<accession>A0ABN6ER82</accession>
<dbReference type="Gene3D" id="3.30.565.10">
    <property type="entry name" value="Histidine kinase-like ATPase, C-terminal domain"/>
    <property type="match status" value="1"/>
</dbReference>
<dbReference type="RefSeq" id="WP_229590900.1">
    <property type="nucleotide sequence ID" value="NZ_AP024485.1"/>
</dbReference>
<dbReference type="InterPro" id="IPR029016">
    <property type="entry name" value="GAF-like_dom_sf"/>
</dbReference>
<dbReference type="InterPro" id="IPR003018">
    <property type="entry name" value="GAF"/>
</dbReference>
<dbReference type="CDD" id="cd00082">
    <property type="entry name" value="HisKA"/>
    <property type="match status" value="1"/>
</dbReference>
<evidence type="ECO:0000256" key="11">
    <source>
        <dbReference type="ARBA" id="ARBA00022989"/>
    </source>
</evidence>
<keyword evidence="6" id="KW-0808">Transferase</keyword>
<comment type="catalytic activity">
    <reaction evidence="1">
        <text>ATP + protein L-histidine = ADP + protein N-phospho-L-histidine.</text>
        <dbReference type="EC" id="2.7.13.3"/>
    </reaction>
</comment>
<dbReference type="PRINTS" id="PR00344">
    <property type="entry name" value="BCTRLSENSOR"/>
</dbReference>
<protein>
    <recommendedName>
        <fullName evidence="3">histidine kinase</fullName>
        <ecNumber evidence="3">2.7.13.3</ecNumber>
    </recommendedName>
</protein>
<evidence type="ECO:0000256" key="2">
    <source>
        <dbReference type="ARBA" id="ARBA00004651"/>
    </source>
</evidence>
<dbReference type="InterPro" id="IPR011006">
    <property type="entry name" value="CheY-like_superfamily"/>
</dbReference>
<evidence type="ECO:0000256" key="3">
    <source>
        <dbReference type="ARBA" id="ARBA00012438"/>
    </source>
</evidence>
<keyword evidence="11" id="KW-1133">Transmembrane helix</keyword>
<dbReference type="SUPFAM" id="SSF55781">
    <property type="entry name" value="GAF domain-like"/>
    <property type="match status" value="1"/>
</dbReference>
<dbReference type="PANTHER" id="PTHR45339">
    <property type="entry name" value="HYBRID SIGNAL TRANSDUCTION HISTIDINE KINASE J"/>
    <property type="match status" value="1"/>
</dbReference>
<keyword evidence="7" id="KW-0812">Transmembrane</keyword>
<evidence type="ECO:0000259" key="17">
    <source>
        <dbReference type="PROSITE" id="PS50110"/>
    </source>
</evidence>
<dbReference type="Gene3D" id="3.40.50.2300">
    <property type="match status" value="1"/>
</dbReference>
<keyword evidence="9" id="KW-0418">Kinase</keyword>
<dbReference type="InterPro" id="IPR003594">
    <property type="entry name" value="HATPase_dom"/>
</dbReference>
<dbReference type="CDD" id="cd16922">
    <property type="entry name" value="HATPase_EvgS-ArcB-TorS-like"/>
    <property type="match status" value="1"/>
</dbReference>
<comment type="subcellular location">
    <subcellularLocation>
        <location evidence="2">Cell membrane</location>
        <topology evidence="2">Multi-pass membrane protein</topology>
    </subcellularLocation>
</comment>
<evidence type="ECO:0000256" key="6">
    <source>
        <dbReference type="ARBA" id="ARBA00022679"/>
    </source>
</evidence>
<dbReference type="InterPro" id="IPR000700">
    <property type="entry name" value="PAS-assoc_C"/>
</dbReference>
<keyword evidence="21" id="KW-1185">Reference proteome</keyword>
<dbReference type="Gene3D" id="2.10.70.100">
    <property type="match status" value="1"/>
</dbReference>
<dbReference type="CDD" id="cd17546">
    <property type="entry name" value="REC_hyHK_CKI1_RcsC-like"/>
    <property type="match status" value="1"/>
</dbReference>
<evidence type="ECO:0000256" key="10">
    <source>
        <dbReference type="ARBA" id="ARBA00022840"/>
    </source>
</evidence>
<dbReference type="SMART" id="SM00448">
    <property type="entry name" value="REC"/>
    <property type="match status" value="1"/>
</dbReference>
<dbReference type="EMBL" id="AP024485">
    <property type="protein sequence ID" value="BCS88906.1"/>
    <property type="molecule type" value="Genomic_DNA"/>
</dbReference>
<dbReference type="InterPro" id="IPR005467">
    <property type="entry name" value="His_kinase_dom"/>
</dbReference>
<evidence type="ECO:0000256" key="7">
    <source>
        <dbReference type="ARBA" id="ARBA00022692"/>
    </source>
</evidence>
<dbReference type="Pfam" id="PF00512">
    <property type="entry name" value="HisKA"/>
    <property type="match status" value="1"/>
</dbReference>
<dbReference type="InterPro" id="IPR004358">
    <property type="entry name" value="Sig_transdc_His_kin-like_C"/>
</dbReference>
<keyword evidence="4" id="KW-1003">Cell membrane</keyword>
<dbReference type="InterPro" id="IPR036641">
    <property type="entry name" value="HPT_dom_sf"/>
</dbReference>
<name>A0ABN6ER82_9BACT</name>
<evidence type="ECO:0000256" key="8">
    <source>
        <dbReference type="ARBA" id="ARBA00022741"/>
    </source>
</evidence>
<dbReference type="Pfam" id="PF02518">
    <property type="entry name" value="HATPase_c"/>
    <property type="match status" value="1"/>
</dbReference>
<dbReference type="InterPro" id="IPR035965">
    <property type="entry name" value="PAS-like_dom_sf"/>
</dbReference>
<evidence type="ECO:0000256" key="14">
    <source>
        <dbReference type="PROSITE-ProRule" id="PRU00110"/>
    </source>
</evidence>
<dbReference type="SMART" id="SM00065">
    <property type="entry name" value="GAF"/>
    <property type="match status" value="1"/>
</dbReference>
<dbReference type="InterPro" id="IPR013655">
    <property type="entry name" value="PAS_fold_3"/>
</dbReference>
<feature type="domain" description="HPt" evidence="19">
    <location>
        <begin position="860"/>
        <end position="957"/>
    </location>
</feature>
<dbReference type="InterPro" id="IPR036097">
    <property type="entry name" value="HisK_dim/P_sf"/>
</dbReference>